<dbReference type="Proteomes" id="UP000316621">
    <property type="component" value="Chromosome 10"/>
</dbReference>
<proteinExistence type="predicted"/>
<keyword evidence="2" id="KW-1185">Reference proteome</keyword>
<reference evidence="1 2" key="1">
    <citation type="journal article" date="2018" name="Science">
        <title>The opium poppy genome and morphinan production.</title>
        <authorList>
            <person name="Guo L."/>
            <person name="Winzer T."/>
            <person name="Yang X."/>
            <person name="Li Y."/>
            <person name="Ning Z."/>
            <person name="He Z."/>
            <person name="Teodor R."/>
            <person name="Lu Y."/>
            <person name="Bowser T.A."/>
            <person name="Graham I.A."/>
            <person name="Ye K."/>
        </authorList>
    </citation>
    <scope>NUCLEOTIDE SEQUENCE [LARGE SCALE GENOMIC DNA]</scope>
    <source>
        <strain evidence="2">cv. HN1</strain>
        <tissue evidence="1">Leaves</tissue>
    </source>
</reference>
<dbReference type="EMBL" id="CM010724">
    <property type="protein sequence ID" value="RZC81491.1"/>
    <property type="molecule type" value="Genomic_DNA"/>
</dbReference>
<evidence type="ECO:0000313" key="1">
    <source>
        <dbReference type="EMBL" id="RZC81491.1"/>
    </source>
</evidence>
<evidence type="ECO:0000313" key="2">
    <source>
        <dbReference type="Proteomes" id="UP000316621"/>
    </source>
</evidence>
<dbReference type="AlphaFoldDB" id="A0A4Y7LB28"/>
<protein>
    <submittedName>
        <fullName evidence="1">Uncharacterized protein</fullName>
    </submittedName>
</protein>
<sequence>MSPNYPQFDKAVPTDMNLKDPVLDWLHLSILYLLSWDISSTDTRVQDSVDAHAVEDDGEFKESSLTLRV</sequence>
<gene>
    <name evidence="1" type="ORF">C5167_044070</name>
</gene>
<name>A0A4Y7LB28_PAPSO</name>
<organism evidence="1 2">
    <name type="scientific">Papaver somniferum</name>
    <name type="common">Opium poppy</name>
    <dbReference type="NCBI Taxonomy" id="3469"/>
    <lineage>
        <taxon>Eukaryota</taxon>
        <taxon>Viridiplantae</taxon>
        <taxon>Streptophyta</taxon>
        <taxon>Embryophyta</taxon>
        <taxon>Tracheophyta</taxon>
        <taxon>Spermatophyta</taxon>
        <taxon>Magnoliopsida</taxon>
        <taxon>Ranunculales</taxon>
        <taxon>Papaveraceae</taxon>
        <taxon>Papaveroideae</taxon>
        <taxon>Papaver</taxon>
    </lineage>
</organism>
<dbReference type="Gramene" id="RZC81491">
    <property type="protein sequence ID" value="RZC81491"/>
    <property type="gene ID" value="C5167_044070"/>
</dbReference>
<accession>A0A4Y7LB28</accession>